<dbReference type="EMBL" id="JAHLPM010000002">
    <property type="protein sequence ID" value="MBU5436993.1"/>
    <property type="molecule type" value="Genomic_DNA"/>
</dbReference>
<dbReference type="InterPro" id="IPR013013">
    <property type="entry name" value="PTS_EIIC_1"/>
</dbReference>
<sequence length="514" mass="56382">MKERIYKSIQMFSRAIIQPVMFMTVTGLFIAIAAALKIEQMPKAVIDIGNFFFKVLSKGVISQLPLIFCVGITAALARKKKTDAAIMGVTVFLIYIYANNTILTLTDRLAKVNELGSLSGTGQAMVLGVQITDMGVFLGILLGCVSAYVFNKLCDVKFHSYISMYEGTRFAFLVMIFVSIALAVVLSYVWPVVNTGITHLVNFIASTGPFGLFIYGFANRMLLPFGLHHLLWMPLYYTPLGGTAHIAGGTYSGALNIWLAEIGNVSSLTSIDPSVGYLANFGYIALPIGIALALIKTARPENKDKVKGVLLPAVFAAVIAGITEPIEFIFLFVSPILWIAHGVIYGLGLVLSKVFGLNIMIHNIIDTIMYALIIPMNLGRQWLIPILLIILTALEYFVFVFIIKKLDIKTIGREIMADDDLAQSTGKLSESKNEALGYIVEGLGGVDNIVEVNNCITRLRIDIVDNDLVNESIIKKYKNSGIIKKNKHIQIIIGVGVDNVKENLVEYIKSHSTK</sequence>
<keyword evidence="6 10" id="KW-0812">Transmembrane</keyword>
<evidence type="ECO:0000313" key="14">
    <source>
        <dbReference type="Proteomes" id="UP000749471"/>
    </source>
</evidence>
<dbReference type="Pfam" id="PF02378">
    <property type="entry name" value="PTS_EIIC"/>
    <property type="match status" value="1"/>
</dbReference>
<feature type="transmembrane region" description="Helical" evidence="10">
    <location>
        <begin position="196"/>
        <end position="218"/>
    </location>
</feature>
<feature type="transmembrane region" description="Helical" evidence="10">
    <location>
        <begin position="274"/>
        <end position="294"/>
    </location>
</feature>
<feature type="transmembrane region" description="Helical" evidence="10">
    <location>
        <begin position="230"/>
        <end position="254"/>
    </location>
</feature>
<evidence type="ECO:0000259" key="12">
    <source>
        <dbReference type="PROSITE" id="PS51103"/>
    </source>
</evidence>
<keyword evidence="3" id="KW-1003">Cell membrane</keyword>
<evidence type="ECO:0000256" key="3">
    <source>
        <dbReference type="ARBA" id="ARBA00022475"/>
    </source>
</evidence>
<dbReference type="InterPro" id="IPR018113">
    <property type="entry name" value="PTrfase_EIIB_Cys"/>
</dbReference>
<feature type="transmembrane region" description="Helical" evidence="10">
    <location>
        <begin position="306"/>
        <end position="322"/>
    </location>
</feature>
<gene>
    <name evidence="13" type="ORF">KQI42_03165</name>
</gene>
<keyword evidence="5" id="KW-0598">Phosphotransferase system</keyword>
<dbReference type="PANTHER" id="PTHR30009">
    <property type="entry name" value="CYTOCHROME C-TYPE SYNTHESIS PROTEIN AND PTS TRANSMEMBRANE COMPONENT"/>
    <property type="match status" value="1"/>
</dbReference>
<feature type="domain" description="PTS EIIC type-1" evidence="12">
    <location>
        <begin position="3"/>
        <end position="415"/>
    </location>
</feature>
<dbReference type="InterPro" id="IPR001996">
    <property type="entry name" value="PTS_IIB_1"/>
</dbReference>
<organism evidence="13 14">
    <name type="scientific">Tissierella simiarum</name>
    <dbReference type="NCBI Taxonomy" id="2841534"/>
    <lineage>
        <taxon>Bacteria</taxon>
        <taxon>Bacillati</taxon>
        <taxon>Bacillota</taxon>
        <taxon>Tissierellia</taxon>
        <taxon>Tissierellales</taxon>
        <taxon>Tissierellaceae</taxon>
        <taxon>Tissierella</taxon>
    </lineage>
</organism>
<feature type="transmembrane region" description="Helical" evidence="10">
    <location>
        <begin position="56"/>
        <end position="77"/>
    </location>
</feature>
<reference evidence="13 14" key="1">
    <citation type="submission" date="2021-06" db="EMBL/GenBank/DDBJ databases">
        <authorList>
            <person name="Sun Q."/>
            <person name="Li D."/>
        </authorList>
    </citation>
    <scope>NUCLEOTIDE SEQUENCE [LARGE SCALE GENOMIC DNA]</scope>
    <source>
        <strain evidence="13 14">MSJ-40</strain>
    </source>
</reference>
<feature type="transmembrane region" description="Helical" evidence="10">
    <location>
        <begin position="328"/>
        <end position="347"/>
    </location>
</feature>
<feature type="domain" description="PTS EIIB type-1" evidence="11">
    <location>
        <begin position="433"/>
        <end position="514"/>
    </location>
</feature>
<dbReference type="InterPro" id="IPR003352">
    <property type="entry name" value="PTS_EIIC"/>
</dbReference>
<evidence type="ECO:0000256" key="10">
    <source>
        <dbReference type="SAM" id="Phobius"/>
    </source>
</evidence>
<evidence type="ECO:0000259" key="11">
    <source>
        <dbReference type="PROSITE" id="PS51098"/>
    </source>
</evidence>
<dbReference type="PROSITE" id="PS51098">
    <property type="entry name" value="PTS_EIIB_TYPE_1"/>
    <property type="match status" value="1"/>
</dbReference>
<dbReference type="CDD" id="cd00212">
    <property type="entry name" value="PTS_IIB_glc"/>
    <property type="match status" value="1"/>
</dbReference>
<dbReference type="Proteomes" id="UP000749471">
    <property type="component" value="Unassembled WGS sequence"/>
</dbReference>
<keyword evidence="14" id="KW-1185">Reference proteome</keyword>
<dbReference type="Pfam" id="PF00367">
    <property type="entry name" value="PTS_EIIB"/>
    <property type="match status" value="1"/>
</dbReference>
<feature type="transmembrane region" description="Helical" evidence="10">
    <location>
        <begin position="170"/>
        <end position="190"/>
    </location>
</feature>
<evidence type="ECO:0000256" key="4">
    <source>
        <dbReference type="ARBA" id="ARBA00022597"/>
    </source>
</evidence>
<keyword evidence="8 10" id="KW-0472">Membrane</keyword>
<keyword evidence="2" id="KW-0813">Transport</keyword>
<feature type="transmembrane region" description="Helical" evidence="10">
    <location>
        <begin position="354"/>
        <end position="376"/>
    </location>
</feature>
<name>A0ABS6E272_9FIRM</name>
<evidence type="ECO:0000256" key="8">
    <source>
        <dbReference type="ARBA" id="ARBA00023136"/>
    </source>
</evidence>
<evidence type="ECO:0000256" key="5">
    <source>
        <dbReference type="ARBA" id="ARBA00022683"/>
    </source>
</evidence>
<dbReference type="PANTHER" id="PTHR30009:SF24">
    <property type="entry name" value="PTS SYSTEM, IIBC COMPONENT"/>
    <property type="match status" value="1"/>
</dbReference>
<dbReference type="RefSeq" id="WP_216516665.1">
    <property type="nucleotide sequence ID" value="NZ_JAHLPM010000002.1"/>
</dbReference>
<keyword evidence="7 10" id="KW-1133">Transmembrane helix</keyword>
<dbReference type="PROSITE" id="PS01035">
    <property type="entry name" value="PTS_EIIB_TYPE_1_CYS"/>
    <property type="match status" value="1"/>
</dbReference>
<feature type="transmembrane region" description="Helical" evidence="10">
    <location>
        <begin position="12"/>
        <end position="36"/>
    </location>
</feature>
<keyword evidence="4" id="KW-0762">Sugar transport</keyword>
<evidence type="ECO:0000313" key="13">
    <source>
        <dbReference type="EMBL" id="MBU5436993.1"/>
    </source>
</evidence>
<comment type="subcellular location">
    <subcellularLocation>
        <location evidence="1">Cell membrane</location>
        <topology evidence="1">Multi-pass membrane protein</topology>
    </subcellularLocation>
</comment>
<protein>
    <submittedName>
        <fullName evidence="13">PTS transporter subunit EIIC</fullName>
    </submittedName>
</protein>
<accession>A0ABS6E272</accession>
<evidence type="ECO:0000256" key="1">
    <source>
        <dbReference type="ARBA" id="ARBA00004651"/>
    </source>
</evidence>
<feature type="transmembrane region" description="Helical" evidence="10">
    <location>
        <begin position="125"/>
        <end position="150"/>
    </location>
</feature>
<feature type="active site" description="Phosphocysteine intermediate; for EIIB activity" evidence="9">
    <location>
        <position position="455"/>
    </location>
</feature>
<dbReference type="NCBIfam" id="TIGR00826">
    <property type="entry name" value="EIIB_glc"/>
    <property type="match status" value="1"/>
</dbReference>
<evidence type="ECO:0000256" key="7">
    <source>
        <dbReference type="ARBA" id="ARBA00022989"/>
    </source>
</evidence>
<proteinExistence type="predicted"/>
<dbReference type="InterPro" id="IPR050429">
    <property type="entry name" value="PTS_Glucose_EIICBA"/>
</dbReference>
<comment type="caution">
    <text evidence="13">The sequence shown here is derived from an EMBL/GenBank/DDBJ whole genome shotgun (WGS) entry which is preliminary data.</text>
</comment>
<evidence type="ECO:0000256" key="6">
    <source>
        <dbReference type="ARBA" id="ARBA00022692"/>
    </source>
</evidence>
<feature type="transmembrane region" description="Helical" evidence="10">
    <location>
        <begin position="84"/>
        <end position="105"/>
    </location>
</feature>
<evidence type="ECO:0000256" key="2">
    <source>
        <dbReference type="ARBA" id="ARBA00022448"/>
    </source>
</evidence>
<evidence type="ECO:0000256" key="9">
    <source>
        <dbReference type="PROSITE-ProRule" id="PRU00421"/>
    </source>
</evidence>
<dbReference type="PROSITE" id="PS51103">
    <property type="entry name" value="PTS_EIIC_TYPE_1"/>
    <property type="match status" value="1"/>
</dbReference>
<feature type="transmembrane region" description="Helical" evidence="10">
    <location>
        <begin position="382"/>
        <end position="403"/>
    </location>
</feature>